<protein>
    <submittedName>
        <fullName evidence="2">Uncharacterized protein</fullName>
    </submittedName>
</protein>
<feature type="region of interest" description="Disordered" evidence="1">
    <location>
        <begin position="41"/>
        <end position="61"/>
    </location>
</feature>
<evidence type="ECO:0000313" key="2">
    <source>
        <dbReference type="EnsemblMetazoa" id="GPAI036153-PA"/>
    </source>
</evidence>
<evidence type="ECO:0000256" key="1">
    <source>
        <dbReference type="SAM" id="MobiDB-lite"/>
    </source>
</evidence>
<reference evidence="2" key="2">
    <citation type="submission" date="2020-05" db="UniProtKB">
        <authorList>
            <consortium name="EnsemblMetazoa"/>
        </authorList>
    </citation>
    <scope>IDENTIFICATION</scope>
    <source>
        <strain evidence="2">IAEA</strain>
    </source>
</reference>
<sequence>MMSDIKIELGNGECDEIANCNAINQTGSSDQSKTKKMDNRLLSNGKNEKNSKAPIKGGSISKSRRKRPLLNQYHKHMVLEHMINCGCDVENLLSAIRNFKVPKEELLRQLNSSVKDAEDYVYQECDSLSFQNITVWLEYLKKIKAPEHCHYELGVVLNAIANNESYPNPAEINGIDLKAIYTFLSNSLFGLPQPRLDSASSAFLIDEFENLINEANTEGGDRDTCELREQLQSHLSAANPDHRTSSLNPFKLYSNIGKI</sequence>
<proteinExistence type="predicted"/>
<name>A0A1B0A6V3_GLOPL</name>
<dbReference type="EnsemblMetazoa" id="GPAI036153-RA">
    <property type="protein sequence ID" value="GPAI036153-PA"/>
    <property type="gene ID" value="GPAI036153"/>
</dbReference>
<dbReference type="Proteomes" id="UP000092445">
    <property type="component" value="Unassembled WGS sequence"/>
</dbReference>
<reference evidence="3" key="1">
    <citation type="submission" date="2014-03" db="EMBL/GenBank/DDBJ databases">
        <authorList>
            <person name="Aksoy S."/>
            <person name="Warren W."/>
            <person name="Wilson R.K."/>
        </authorList>
    </citation>
    <scope>NUCLEOTIDE SEQUENCE [LARGE SCALE GENOMIC DNA]</scope>
    <source>
        <strain evidence="3">IAEA</strain>
    </source>
</reference>
<dbReference type="AlphaFoldDB" id="A0A1B0A6V3"/>
<keyword evidence="3" id="KW-1185">Reference proteome</keyword>
<dbReference type="VEuPathDB" id="VectorBase:GPAI036153"/>
<accession>A0A1B0A6V3</accession>
<organism evidence="2 3">
    <name type="scientific">Glossina pallidipes</name>
    <name type="common">Tsetse fly</name>
    <dbReference type="NCBI Taxonomy" id="7398"/>
    <lineage>
        <taxon>Eukaryota</taxon>
        <taxon>Metazoa</taxon>
        <taxon>Ecdysozoa</taxon>
        <taxon>Arthropoda</taxon>
        <taxon>Hexapoda</taxon>
        <taxon>Insecta</taxon>
        <taxon>Pterygota</taxon>
        <taxon>Neoptera</taxon>
        <taxon>Endopterygota</taxon>
        <taxon>Diptera</taxon>
        <taxon>Brachycera</taxon>
        <taxon>Muscomorpha</taxon>
        <taxon>Hippoboscoidea</taxon>
        <taxon>Glossinidae</taxon>
        <taxon>Glossina</taxon>
    </lineage>
</organism>
<evidence type="ECO:0000313" key="3">
    <source>
        <dbReference type="Proteomes" id="UP000092445"/>
    </source>
</evidence>